<organism evidence="5 8">
    <name type="scientific">Marinomonas gallaica</name>
    <dbReference type="NCBI Taxonomy" id="1806667"/>
    <lineage>
        <taxon>Bacteria</taxon>
        <taxon>Pseudomonadati</taxon>
        <taxon>Pseudomonadota</taxon>
        <taxon>Gammaproteobacteria</taxon>
        <taxon>Oceanospirillales</taxon>
        <taxon>Oceanospirillaceae</taxon>
        <taxon>Marinomonas</taxon>
    </lineage>
</organism>
<evidence type="ECO:0000313" key="5">
    <source>
        <dbReference type="EMBL" id="SBT17776.1"/>
    </source>
</evidence>
<reference evidence="6 7" key="1">
    <citation type="submission" date="2016-06" db="EMBL/GenBank/DDBJ databases">
        <authorList>
            <person name="Rodrigo-Torres L."/>
            <person name="Arahal D.R."/>
        </authorList>
    </citation>
    <scope>NUCLEOTIDE SEQUENCE [LARGE SCALE GENOMIC DNA]</scope>
    <source>
        <strain evidence="6 7">CECT 5116</strain>
    </source>
</reference>
<keyword evidence="3 5" id="KW-0418">Kinase</keyword>
<dbReference type="InterPro" id="IPR050306">
    <property type="entry name" value="PfkB_Carbo_kinase"/>
</dbReference>
<evidence type="ECO:0000256" key="3">
    <source>
        <dbReference type="ARBA" id="ARBA00022777"/>
    </source>
</evidence>
<dbReference type="EC" id="2.7.1.45" evidence="5"/>
<accession>A0A1C3JRP0</accession>
<evidence type="ECO:0000256" key="1">
    <source>
        <dbReference type="ARBA" id="ARBA00010688"/>
    </source>
</evidence>
<dbReference type="PANTHER" id="PTHR43085">
    <property type="entry name" value="HEXOKINASE FAMILY MEMBER"/>
    <property type="match status" value="1"/>
</dbReference>
<dbReference type="Proteomes" id="UP000092840">
    <property type="component" value="Unassembled WGS sequence"/>
</dbReference>
<dbReference type="InterPro" id="IPR002173">
    <property type="entry name" value="Carboh/pur_kinase_PfkB_CS"/>
</dbReference>
<evidence type="ECO:0000313" key="6">
    <source>
        <dbReference type="EMBL" id="SBT20102.1"/>
    </source>
</evidence>
<dbReference type="InterPro" id="IPR011611">
    <property type="entry name" value="PfkB_dom"/>
</dbReference>
<dbReference type="EMBL" id="FLRB01000005">
    <property type="protein sequence ID" value="SBT20102.1"/>
    <property type="molecule type" value="Genomic_DNA"/>
</dbReference>
<keyword evidence="7" id="KW-1185">Reference proteome</keyword>
<dbReference type="SUPFAM" id="SSF53613">
    <property type="entry name" value="Ribokinase-like"/>
    <property type="match status" value="1"/>
</dbReference>
<dbReference type="RefSeq" id="WP_067035383.1">
    <property type="nucleotide sequence ID" value="NZ_FLRA01000012.1"/>
</dbReference>
<dbReference type="OrthoDB" id="9795789at2"/>
<dbReference type="Pfam" id="PF00294">
    <property type="entry name" value="PfkB"/>
    <property type="match status" value="1"/>
</dbReference>
<evidence type="ECO:0000259" key="4">
    <source>
        <dbReference type="Pfam" id="PF00294"/>
    </source>
</evidence>
<reference evidence="5 8" key="2">
    <citation type="submission" date="2016-06" db="EMBL/GenBank/DDBJ databases">
        <authorList>
            <person name="Kjaerup R.B."/>
            <person name="Dalgaard T.S."/>
            <person name="Juul-Madsen H.R."/>
        </authorList>
    </citation>
    <scope>NUCLEOTIDE SEQUENCE [LARGE SCALE GENOMIC DNA]</scope>
    <source>
        <strain evidence="5 8">CECT 5115</strain>
    </source>
</reference>
<dbReference type="GO" id="GO:0006974">
    <property type="term" value="P:DNA damage response"/>
    <property type="evidence" value="ECO:0007669"/>
    <property type="project" value="TreeGrafter"/>
</dbReference>
<dbReference type="GO" id="GO:0008673">
    <property type="term" value="F:2-dehydro-3-deoxygluconokinase activity"/>
    <property type="evidence" value="ECO:0007669"/>
    <property type="project" value="UniProtKB-EC"/>
</dbReference>
<dbReference type="PANTHER" id="PTHR43085:SF15">
    <property type="entry name" value="2-DEHYDRO-3-DEOXYGLUCONOKINASE"/>
    <property type="match status" value="1"/>
</dbReference>
<gene>
    <name evidence="5" type="primary">kdgK</name>
    <name evidence="5" type="ORF">MGA5115_01892</name>
    <name evidence="6" type="ORF">MGA5116_00685</name>
</gene>
<dbReference type="CDD" id="cd01166">
    <property type="entry name" value="KdgK"/>
    <property type="match status" value="1"/>
</dbReference>
<comment type="similarity">
    <text evidence="1">Belongs to the carbohydrate kinase PfkB family.</text>
</comment>
<dbReference type="AlphaFoldDB" id="A0A1C3JRP0"/>
<dbReference type="EMBL" id="FLRA01000012">
    <property type="protein sequence ID" value="SBT17776.1"/>
    <property type="molecule type" value="Genomic_DNA"/>
</dbReference>
<dbReference type="PROSITE" id="PS00584">
    <property type="entry name" value="PFKB_KINASES_2"/>
    <property type="match status" value="1"/>
</dbReference>
<protein>
    <submittedName>
        <fullName evidence="5">2-dehydro-3-deoxygluconokinase</fullName>
        <ecNumber evidence="5">2.7.1.45</ecNumber>
    </submittedName>
</protein>
<evidence type="ECO:0000313" key="7">
    <source>
        <dbReference type="Proteomes" id="UP000092840"/>
    </source>
</evidence>
<dbReference type="Gene3D" id="3.40.1190.20">
    <property type="match status" value="1"/>
</dbReference>
<dbReference type="GO" id="GO:0019698">
    <property type="term" value="P:D-galacturonate catabolic process"/>
    <property type="evidence" value="ECO:0007669"/>
    <property type="project" value="TreeGrafter"/>
</dbReference>
<dbReference type="GO" id="GO:0042840">
    <property type="term" value="P:D-glucuronate catabolic process"/>
    <property type="evidence" value="ECO:0007669"/>
    <property type="project" value="TreeGrafter"/>
</dbReference>
<dbReference type="InterPro" id="IPR029056">
    <property type="entry name" value="Ribokinase-like"/>
</dbReference>
<evidence type="ECO:0000256" key="2">
    <source>
        <dbReference type="ARBA" id="ARBA00022679"/>
    </source>
</evidence>
<dbReference type="GO" id="GO:0005829">
    <property type="term" value="C:cytosol"/>
    <property type="evidence" value="ECO:0007669"/>
    <property type="project" value="TreeGrafter"/>
</dbReference>
<proteinExistence type="inferred from homology"/>
<keyword evidence="2 5" id="KW-0808">Transferase</keyword>
<dbReference type="Proteomes" id="UP000092871">
    <property type="component" value="Unassembled WGS sequence"/>
</dbReference>
<name>A0A1C3JRP0_9GAMM</name>
<evidence type="ECO:0000313" key="8">
    <source>
        <dbReference type="Proteomes" id="UP000092871"/>
    </source>
</evidence>
<feature type="domain" description="Carbohydrate kinase PfkB" evidence="4">
    <location>
        <begin position="5"/>
        <end position="299"/>
    </location>
</feature>
<sequence length="305" mass="32791">MSNIKIACIGECMIELTTGDTPNNLIKNYAGDTYNTAYYLKRLLNNQADVSYITAVGTDALSHKLIDALSAADLNTGSIRCLEDGKVGLYLVSNDDDGERSFTYWREASAAKRMFDGDEGDALLASLSDYQMVYLSGISLAILTPVARMKLVNALKAAQVSVVFDPNYRPKLWQGAKEASSAMQDLVSATQATVMTTLDDEQLLNDLHTDRDVVAFWQQAGAQEVIVKKGAEGCLIASEEQLVPSLEGIRPLDTTGAGDSFNGGYLAGLALGKSKVDSAKLAHNIAAQVIQHRGAIVPEHQLNLA</sequence>